<keyword evidence="1" id="KW-0732">Signal</keyword>
<feature type="chain" id="PRO_5011552893" description="Peptidase inhibitor family I36" evidence="1">
    <location>
        <begin position="34"/>
        <end position="117"/>
    </location>
</feature>
<evidence type="ECO:0000256" key="1">
    <source>
        <dbReference type="SAM" id="SignalP"/>
    </source>
</evidence>
<reference evidence="3" key="1">
    <citation type="submission" date="2016-10" db="EMBL/GenBank/DDBJ databases">
        <authorList>
            <person name="Varghese N."/>
            <person name="Submissions S."/>
        </authorList>
    </citation>
    <scope>NUCLEOTIDE SEQUENCE [LARGE SCALE GENOMIC DNA]</scope>
    <source>
        <strain evidence="3">CGMCC 4.3530</strain>
    </source>
</reference>
<dbReference type="EMBL" id="FNOK01000023">
    <property type="protein sequence ID" value="SDY28490.1"/>
    <property type="molecule type" value="Genomic_DNA"/>
</dbReference>
<feature type="signal peptide" evidence="1">
    <location>
        <begin position="1"/>
        <end position="33"/>
    </location>
</feature>
<evidence type="ECO:0000313" key="2">
    <source>
        <dbReference type="EMBL" id="SDY28490.1"/>
    </source>
</evidence>
<dbReference type="RefSeq" id="WP_093268952.1">
    <property type="nucleotide sequence ID" value="NZ_FNOK01000023.1"/>
</dbReference>
<sequence>MQQATKRWTGRGVALAVAAGAALTMGTIGTAQAATPGVFKLCSKGSYDSYATFPERGGFATFVVRSGTCQDFNYGGNGPERVDIVNADSDGVIGSVTYDGRAGLNIATVDGPSFYPF</sequence>
<accession>A0A1H3ILB3</accession>
<evidence type="ECO:0008006" key="4">
    <source>
        <dbReference type="Google" id="ProtNLM"/>
    </source>
</evidence>
<dbReference type="OrthoDB" id="3688289at2"/>
<dbReference type="STRING" id="418495.SAMN05216215_102344"/>
<gene>
    <name evidence="2" type="ORF">SAMN05216215_102344</name>
</gene>
<name>A0A1H3ILB3_9PSEU</name>
<proteinExistence type="predicted"/>
<protein>
    <recommendedName>
        <fullName evidence="4">Peptidase inhibitor family I36</fullName>
    </recommendedName>
</protein>
<dbReference type="Proteomes" id="UP000199529">
    <property type="component" value="Unassembled WGS sequence"/>
</dbReference>
<evidence type="ECO:0000313" key="3">
    <source>
        <dbReference type="Proteomes" id="UP000199529"/>
    </source>
</evidence>
<dbReference type="AlphaFoldDB" id="A0A1H3ILB3"/>
<organism evidence="2 3">
    <name type="scientific">Saccharopolyspora shandongensis</name>
    <dbReference type="NCBI Taxonomy" id="418495"/>
    <lineage>
        <taxon>Bacteria</taxon>
        <taxon>Bacillati</taxon>
        <taxon>Actinomycetota</taxon>
        <taxon>Actinomycetes</taxon>
        <taxon>Pseudonocardiales</taxon>
        <taxon>Pseudonocardiaceae</taxon>
        <taxon>Saccharopolyspora</taxon>
    </lineage>
</organism>
<keyword evidence="3" id="KW-1185">Reference proteome</keyword>